<organism evidence="1">
    <name type="scientific">Strombidium rassoulzadegani</name>
    <dbReference type="NCBI Taxonomy" id="1082188"/>
    <lineage>
        <taxon>Eukaryota</taxon>
        <taxon>Sar</taxon>
        <taxon>Alveolata</taxon>
        <taxon>Ciliophora</taxon>
        <taxon>Intramacronucleata</taxon>
        <taxon>Spirotrichea</taxon>
        <taxon>Oligotrichia</taxon>
        <taxon>Strombidiidae</taxon>
        <taxon>Strombidium</taxon>
    </lineage>
</organism>
<evidence type="ECO:0000313" key="1">
    <source>
        <dbReference type="EMBL" id="CAE0229944.1"/>
    </source>
</evidence>
<dbReference type="EMBL" id="HBIA01003356">
    <property type="protein sequence ID" value="CAE0229944.1"/>
    <property type="molecule type" value="Transcribed_RNA"/>
</dbReference>
<protein>
    <submittedName>
        <fullName evidence="1">Uncharacterized protein</fullName>
    </submittedName>
</protein>
<accession>A0A7S3CJN3</accession>
<name>A0A7S3CJN3_9SPIT</name>
<dbReference type="Gene3D" id="2.40.160.10">
    <property type="entry name" value="Porin"/>
    <property type="match status" value="1"/>
</dbReference>
<dbReference type="InterPro" id="IPR023614">
    <property type="entry name" value="Porin_dom_sf"/>
</dbReference>
<proteinExistence type="predicted"/>
<sequence>MSKQYYGDVLDDSDNKLNYDVEKPFKVDDVKLLSLKLKTSHPKGFNVAQGQDLVRAKTPGQFEFKHKHELKYKTPCKQHELKFVSTSKDYQAEWEYEPAELNKNGVHGSVSLEGSCAPDKNEWAGKAEFKLGGFKLGPLVPYCEVQFDTNQKNEHMLTLSENVIYKEYCAAWKAVVDIQNQKLSEAYGLLALKNEKGDFYFRSNCLNRLVGLGCFYAVGARAHHAAELQYDFFGKNKGIYGLPLFLRWGGHYHLQNGAKLSSQLFCGSKWMVTNKLEVPVGKQTKVTVTDQADFLAAIKNPKGMEYKVGFALEFKL</sequence>
<reference evidence="1" key="1">
    <citation type="submission" date="2021-01" db="EMBL/GenBank/DDBJ databases">
        <authorList>
            <person name="Corre E."/>
            <person name="Pelletier E."/>
            <person name="Niang G."/>
            <person name="Scheremetjew M."/>
            <person name="Finn R."/>
            <person name="Kale V."/>
            <person name="Holt S."/>
            <person name="Cochrane G."/>
            <person name="Meng A."/>
            <person name="Brown T."/>
            <person name="Cohen L."/>
        </authorList>
    </citation>
    <scope>NUCLEOTIDE SEQUENCE</scope>
    <source>
        <strain evidence="1">Ras09</strain>
    </source>
</reference>
<gene>
    <name evidence="1" type="ORF">SRAS04492_LOCUS1730</name>
</gene>
<dbReference type="AlphaFoldDB" id="A0A7S3CJN3"/>